<evidence type="ECO:0000313" key="1">
    <source>
        <dbReference type="EMBL" id="CCB88573.1"/>
    </source>
</evidence>
<proteinExistence type="predicted"/>
<dbReference type="AlphaFoldDB" id="F8L758"/>
<dbReference type="Proteomes" id="UP000000496">
    <property type="component" value="Chromosome gsn.131"/>
</dbReference>
<evidence type="ECO:0000313" key="2">
    <source>
        <dbReference type="Proteomes" id="UP000000496"/>
    </source>
</evidence>
<dbReference type="HOGENOM" id="CLU_1980082_0_0_0"/>
<protein>
    <submittedName>
        <fullName evidence="1">Uncharacterized protein</fullName>
    </submittedName>
</protein>
<sequence>MDEIILTEKNDLSYYEGFLASLKCLFDTKKQKIAWLDSDYSEFTDFSEIYMDFCNFCVVILTWSELSIEQHSALQELYNAMINYDQLVSKENKSDKEIFRDPRWQLICKLANTVYGKIRNVKLINN</sequence>
<dbReference type="RefSeq" id="WP_013943040.1">
    <property type="nucleotide sequence ID" value="NC_015713.1"/>
</dbReference>
<reference key="1">
    <citation type="journal article" date="2011" name="Mol. Biol. Evol.">
        <title>Unity in variety -- the pan-genome of the Chlamydiae.</title>
        <authorList>
            <person name="Collingro A."/>
            <person name="Tischler P."/>
            <person name="Weinmaier T."/>
            <person name="Penz T."/>
            <person name="Heinz E."/>
            <person name="Brunham R.C."/>
            <person name="Read T.D."/>
            <person name="Bavoil P.M."/>
            <person name="Sachse K."/>
            <person name="Kahane S."/>
            <person name="Friedman M.G."/>
            <person name="Rattei T."/>
            <person name="Myers G.S.A."/>
            <person name="Horn M."/>
        </authorList>
    </citation>
    <scope>NUCLEOTIDE SEQUENCE</scope>
    <source>
        <strain>Z</strain>
    </source>
</reference>
<accession>F8L758</accession>
<name>F8L758_SIMNZ</name>
<dbReference type="STRING" id="331113.SNE_A06960"/>
<keyword evidence="2" id="KW-1185">Reference proteome</keyword>
<dbReference type="EMBL" id="FR872582">
    <property type="protein sequence ID" value="CCB88573.1"/>
    <property type="molecule type" value="Genomic_DNA"/>
</dbReference>
<gene>
    <name evidence="1" type="ordered locus">SNE_A06960</name>
</gene>
<reference evidence="1 2" key="2">
    <citation type="journal article" date="2011" name="Mol. Biol. Evol.">
        <title>Unity in variety--the pan-genome of the Chlamydiae.</title>
        <authorList>
            <person name="Collingro A."/>
            <person name="Tischler P."/>
            <person name="Weinmaier T."/>
            <person name="Penz T."/>
            <person name="Heinz E."/>
            <person name="Brunham R.C."/>
            <person name="Read T.D."/>
            <person name="Bavoil P.M."/>
            <person name="Sachse K."/>
            <person name="Kahane S."/>
            <person name="Friedman M.G."/>
            <person name="Rattei T."/>
            <person name="Myers G.S."/>
            <person name="Horn M."/>
        </authorList>
    </citation>
    <scope>NUCLEOTIDE SEQUENCE [LARGE SCALE GENOMIC DNA]</scope>
    <source>
        <strain evidence="2">ATCC VR-1471 / Z</strain>
    </source>
</reference>
<organism evidence="1 2">
    <name type="scientific">Simkania negevensis (strain ATCC VR-1471 / DSM 27360 / Z)</name>
    <dbReference type="NCBI Taxonomy" id="331113"/>
    <lineage>
        <taxon>Bacteria</taxon>
        <taxon>Pseudomonadati</taxon>
        <taxon>Chlamydiota</taxon>
        <taxon>Chlamydiia</taxon>
        <taxon>Parachlamydiales</taxon>
        <taxon>Simkaniaceae</taxon>
        <taxon>Simkania</taxon>
    </lineage>
</organism>
<dbReference type="KEGG" id="sng:SNE_A06960"/>